<name>A0ABR8SW65_9BACL</name>
<proteinExistence type="predicted"/>
<dbReference type="Proteomes" id="UP000608071">
    <property type="component" value="Unassembled WGS sequence"/>
</dbReference>
<evidence type="ECO:0000313" key="1">
    <source>
        <dbReference type="EMBL" id="MBD7967749.1"/>
    </source>
</evidence>
<organism evidence="1 2">
    <name type="scientific">Paenibacillus gallinarum</name>
    <dbReference type="NCBI Taxonomy" id="2762232"/>
    <lineage>
        <taxon>Bacteria</taxon>
        <taxon>Bacillati</taxon>
        <taxon>Bacillota</taxon>
        <taxon>Bacilli</taxon>
        <taxon>Bacillales</taxon>
        <taxon>Paenibacillaceae</taxon>
        <taxon>Paenibacillus</taxon>
    </lineage>
</organism>
<dbReference type="RefSeq" id="WP_191798990.1">
    <property type="nucleotide sequence ID" value="NZ_JACSQL010000002.1"/>
</dbReference>
<evidence type="ECO:0008006" key="3">
    <source>
        <dbReference type="Google" id="ProtNLM"/>
    </source>
</evidence>
<dbReference type="EMBL" id="JACSQL010000002">
    <property type="protein sequence ID" value="MBD7967749.1"/>
    <property type="molecule type" value="Genomic_DNA"/>
</dbReference>
<keyword evidence="2" id="KW-1185">Reference proteome</keyword>
<evidence type="ECO:0000313" key="2">
    <source>
        <dbReference type="Proteomes" id="UP000608071"/>
    </source>
</evidence>
<sequence>MVKQQYKVEAYGFIGDAADFQQFLNKNYLDGWELHSVTPQAVSGINQNIITFVRNEKHPN</sequence>
<protein>
    <recommendedName>
        <fullName evidence="3">DUF4177 domain-containing protein</fullName>
    </recommendedName>
</protein>
<accession>A0ABR8SW65</accession>
<comment type="caution">
    <text evidence="1">The sequence shown here is derived from an EMBL/GenBank/DDBJ whole genome shotgun (WGS) entry which is preliminary data.</text>
</comment>
<reference evidence="1 2" key="1">
    <citation type="submission" date="2020-08" db="EMBL/GenBank/DDBJ databases">
        <title>A Genomic Blueprint of the Chicken Gut Microbiome.</title>
        <authorList>
            <person name="Gilroy R."/>
            <person name="Ravi A."/>
            <person name="Getino M."/>
            <person name="Pursley I."/>
            <person name="Horton D.L."/>
            <person name="Alikhan N.-F."/>
            <person name="Baker D."/>
            <person name="Gharbi K."/>
            <person name="Hall N."/>
            <person name="Watson M."/>
            <person name="Adriaenssens E.M."/>
            <person name="Foster-Nyarko E."/>
            <person name="Jarju S."/>
            <person name="Secka A."/>
            <person name="Antonio M."/>
            <person name="Oren A."/>
            <person name="Chaudhuri R."/>
            <person name="La Ragione R.M."/>
            <person name="Hildebrand F."/>
            <person name="Pallen M.J."/>
        </authorList>
    </citation>
    <scope>NUCLEOTIDE SEQUENCE [LARGE SCALE GENOMIC DNA]</scope>
    <source>
        <strain evidence="1 2">Sa2BVA9</strain>
    </source>
</reference>
<gene>
    <name evidence="1" type="ORF">H9647_06725</name>
</gene>